<dbReference type="GO" id="GO:0050049">
    <property type="term" value="F:L-leucine dehydrogenase activity"/>
    <property type="evidence" value="ECO:0007669"/>
    <property type="project" value="UniProtKB-EC"/>
</dbReference>
<dbReference type="EC" id="1.4.1.9" evidence="5"/>
<dbReference type="SUPFAM" id="SSF51735">
    <property type="entry name" value="NAD(P)-binding Rossmann-fold domains"/>
    <property type="match status" value="1"/>
</dbReference>
<dbReference type="Gene3D" id="3.40.50.720">
    <property type="entry name" value="NAD(P)-binding Rossmann-like Domain"/>
    <property type="match status" value="1"/>
</dbReference>
<dbReference type="InterPro" id="IPR016211">
    <property type="entry name" value="Glu/Phe/Leu/Val/Trp_DH_bac/arc"/>
</dbReference>
<sequence length="351" mass="37577">MTNIFEQIQVEGHEQVLICSDPASGLRALIAIHNTTLGPALGGCRMWPYDSFDDALSDVLRLSRAMSYKAAVSDLPLGGGKSVIWGDADKEKTPALLEAFAKQVESLAGRYIVAEDVGITVDDIETMRCITPHVAGHALAHGGSGDPSPATAHGVFSGMRACLEEVYGDASFKGKRVAIQGLGKVGSALAKLLHEAGATLYVSDMDPERVAHAIRDYGADPIHGHEVYRVDCDVFSPCALGGIINERSIESLSCKIIAGAANNQLKTLDVADELKNRNILYAPDYVLNAGGLINIAQELKGYGQEQAYEKISKIYDRMKGVFILAKKESISTAAAAERLAELRLYAKSTDV</sequence>
<feature type="domain" description="Glutamate/phenylalanine/leucine/valine/L-tryptophan dehydrogenase C-terminal" evidence="4">
    <location>
        <begin position="145"/>
        <end position="350"/>
    </location>
</feature>
<gene>
    <name evidence="5" type="ORF">MNBD_NITROSPIRAE01-2209</name>
</gene>
<keyword evidence="3" id="KW-0520">NAD</keyword>
<dbReference type="InterPro" id="IPR006096">
    <property type="entry name" value="Glu/Leu/Phe/Val/Trp_DH_C"/>
</dbReference>
<protein>
    <submittedName>
        <fullName evidence="5">Branched-chain amino acid dehydrogenase [deaminating]</fullName>
        <ecNumber evidence="5">1.4.1.9</ecNumber>
    </submittedName>
</protein>
<dbReference type="FunFam" id="3.40.50.10860:FF:000010">
    <property type="entry name" value="Leucine dehydrogenase"/>
    <property type="match status" value="1"/>
</dbReference>
<dbReference type="SUPFAM" id="SSF53223">
    <property type="entry name" value="Aminoacid dehydrogenase-like, N-terminal domain"/>
    <property type="match status" value="1"/>
</dbReference>
<proteinExistence type="inferred from homology"/>
<dbReference type="InterPro" id="IPR046346">
    <property type="entry name" value="Aminoacid_DH-like_N_sf"/>
</dbReference>
<comment type="similarity">
    <text evidence="1">Belongs to the Glu/Leu/Phe/Val dehydrogenases family.</text>
</comment>
<name>A0A3B1DCE6_9ZZZZ</name>
<dbReference type="AlphaFoldDB" id="A0A3B1DCE6"/>
<dbReference type="EMBL" id="UOGF01000117">
    <property type="protein sequence ID" value="VAX33668.1"/>
    <property type="molecule type" value="Genomic_DNA"/>
</dbReference>
<evidence type="ECO:0000313" key="5">
    <source>
        <dbReference type="EMBL" id="VAX33668.1"/>
    </source>
</evidence>
<dbReference type="SMART" id="SM00839">
    <property type="entry name" value="ELFV_dehydrog"/>
    <property type="match status" value="1"/>
</dbReference>
<dbReference type="Gene3D" id="3.40.50.10860">
    <property type="entry name" value="Leucine Dehydrogenase, chain A, domain 1"/>
    <property type="match status" value="1"/>
</dbReference>
<evidence type="ECO:0000256" key="1">
    <source>
        <dbReference type="ARBA" id="ARBA00006382"/>
    </source>
</evidence>
<dbReference type="CDD" id="cd01075">
    <property type="entry name" value="NAD_bind_Leu_Phe_Val_DH"/>
    <property type="match status" value="1"/>
</dbReference>
<dbReference type="Pfam" id="PF00208">
    <property type="entry name" value="ELFV_dehydrog"/>
    <property type="match status" value="2"/>
</dbReference>
<dbReference type="InterPro" id="IPR036291">
    <property type="entry name" value="NAD(P)-bd_dom_sf"/>
</dbReference>
<dbReference type="InterPro" id="IPR006095">
    <property type="entry name" value="Glu/Leu/Phe/Val/Trp_DH"/>
</dbReference>
<dbReference type="PRINTS" id="PR00082">
    <property type="entry name" value="GLFDHDRGNASE"/>
</dbReference>
<dbReference type="PANTHER" id="PTHR42722:SF1">
    <property type="entry name" value="VALINE DEHYDROGENASE"/>
    <property type="match status" value="1"/>
</dbReference>
<evidence type="ECO:0000259" key="4">
    <source>
        <dbReference type="SMART" id="SM00839"/>
    </source>
</evidence>
<organism evidence="5">
    <name type="scientific">hydrothermal vent metagenome</name>
    <dbReference type="NCBI Taxonomy" id="652676"/>
    <lineage>
        <taxon>unclassified sequences</taxon>
        <taxon>metagenomes</taxon>
        <taxon>ecological metagenomes</taxon>
    </lineage>
</organism>
<dbReference type="PIRSF" id="PIRSF000188">
    <property type="entry name" value="Phe_leu_dh"/>
    <property type="match status" value="1"/>
</dbReference>
<evidence type="ECO:0000256" key="3">
    <source>
        <dbReference type="ARBA" id="ARBA00023027"/>
    </source>
</evidence>
<dbReference type="Pfam" id="PF02812">
    <property type="entry name" value="ELFV_dehydrog_N"/>
    <property type="match status" value="1"/>
</dbReference>
<dbReference type="PANTHER" id="PTHR42722">
    <property type="entry name" value="LEUCINE DEHYDROGENASE"/>
    <property type="match status" value="1"/>
</dbReference>
<evidence type="ECO:0000256" key="2">
    <source>
        <dbReference type="ARBA" id="ARBA00023002"/>
    </source>
</evidence>
<accession>A0A3B1DCE6</accession>
<keyword evidence="2 5" id="KW-0560">Oxidoreductase</keyword>
<dbReference type="GO" id="GO:0006520">
    <property type="term" value="P:amino acid metabolic process"/>
    <property type="evidence" value="ECO:0007669"/>
    <property type="project" value="InterPro"/>
</dbReference>
<dbReference type="InterPro" id="IPR006097">
    <property type="entry name" value="Glu/Leu/Phe/Val/Trp_DH_dimer"/>
</dbReference>
<reference evidence="5" key="1">
    <citation type="submission" date="2018-06" db="EMBL/GenBank/DDBJ databases">
        <authorList>
            <person name="Zhirakovskaya E."/>
        </authorList>
    </citation>
    <scope>NUCLEOTIDE SEQUENCE</scope>
</reference>